<feature type="transmembrane region" description="Helical" evidence="6">
    <location>
        <begin position="194"/>
        <end position="216"/>
    </location>
</feature>
<proteinExistence type="inferred from homology"/>
<feature type="transmembrane region" description="Helical" evidence="6">
    <location>
        <begin position="353"/>
        <end position="378"/>
    </location>
</feature>
<dbReference type="PANTHER" id="PTHR37814:SF1">
    <property type="entry name" value="MEMBRANE PROTEIN"/>
    <property type="match status" value="1"/>
</dbReference>
<dbReference type="EMBL" id="FNDZ01000001">
    <property type="protein sequence ID" value="SDI08633.1"/>
    <property type="molecule type" value="Genomic_DNA"/>
</dbReference>
<evidence type="ECO:0000256" key="6">
    <source>
        <dbReference type="SAM" id="Phobius"/>
    </source>
</evidence>
<sequence>MKLIDKKNMSVTIGVAFVWFTTQFGGGFASGAQLFQYFIAFGIWTLITPIIAQCLSALYQWYALRFAHRNKTYDYRSFNNRFYGKFAPVFSNLYEVVYFVLLCIAPSVAFATGGATMAALTGIPYIICTLIIGVFIFFVAIYGTDIVRKAAATLSVLIVVGLLIVYIPNIIAQWESITETIKVMADNPAPAGPALWKSFLYFSFQLASIGLFVQHAKPFTSDDDAKKSMIYGLIVNIGIISLCTVGMLAIATNPEVGSVSVPILLLVKNGVGSSFMLPIISLLIVLGAVSTAVNMIAGVVNRVTSQFAKEEAASGDSKKPSKLGVITTFVFVIMAFGIAQFGLIPLVAKGYGYLGYITIAVVVIPFTIHMVMSLLGLLNKSEVLEDKTEKIAQ</sequence>
<keyword evidence="3 6" id="KW-0812">Transmembrane</keyword>
<keyword evidence="4 6" id="KW-1133">Transmembrane helix</keyword>
<feature type="transmembrane region" description="Helical" evidence="6">
    <location>
        <begin position="275"/>
        <end position="303"/>
    </location>
</feature>
<dbReference type="InterPro" id="IPR001734">
    <property type="entry name" value="Na/solute_symporter"/>
</dbReference>
<evidence type="ECO:0000256" key="2">
    <source>
        <dbReference type="ARBA" id="ARBA00006434"/>
    </source>
</evidence>
<evidence type="ECO:0000256" key="5">
    <source>
        <dbReference type="ARBA" id="ARBA00023136"/>
    </source>
</evidence>
<evidence type="ECO:0000256" key="4">
    <source>
        <dbReference type="ARBA" id="ARBA00022989"/>
    </source>
</evidence>
<evidence type="ECO:0000313" key="8">
    <source>
        <dbReference type="Proteomes" id="UP000183255"/>
    </source>
</evidence>
<dbReference type="InterPro" id="IPR038728">
    <property type="entry name" value="YkvI-like"/>
</dbReference>
<dbReference type="Proteomes" id="UP000183255">
    <property type="component" value="Unassembled WGS sequence"/>
</dbReference>
<organism evidence="7 8">
    <name type="scientific">Proteiniclasticum ruminis</name>
    <dbReference type="NCBI Taxonomy" id="398199"/>
    <lineage>
        <taxon>Bacteria</taxon>
        <taxon>Bacillati</taxon>
        <taxon>Bacillota</taxon>
        <taxon>Clostridia</taxon>
        <taxon>Eubacteriales</taxon>
        <taxon>Clostridiaceae</taxon>
        <taxon>Proteiniclasticum</taxon>
    </lineage>
</organism>
<accession>A0A1G8HPP1</accession>
<comment type="similarity">
    <text evidence="2">Belongs to the sodium:solute symporter (SSF) (TC 2.A.21) family.</text>
</comment>
<dbReference type="GO" id="GO:0016020">
    <property type="term" value="C:membrane"/>
    <property type="evidence" value="ECO:0007669"/>
    <property type="project" value="UniProtKB-SubCell"/>
</dbReference>
<evidence type="ECO:0000313" key="7">
    <source>
        <dbReference type="EMBL" id="SDI08633.1"/>
    </source>
</evidence>
<dbReference type="PANTHER" id="PTHR37814">
    <property type="entry name" value="CONSERVED MEMBRANE PROTEIN"/>
    <property type="match status" value="1"/>
</dbReference>
<feature type="transmembrane region" description="Helical" evidence="6">
    <location>
        <begin position="82"/>
        <end position="110"/>
    </location>
</feature>
<dbReference type="AlphaFoldDB" id="A0A1G8HPP1"/>
<gene>
    <name evidence="7" type="ORF">SAMN05421804_101656</name>
</gene>
<dbReference type="InterPro" id="IPR038377">
    <property type="entry name" value="Na/Glc_symporter_sf"/>
</dbReference>
<evidence type="ECO:0000256" key="1">
    <source>
        <dbReference type="ARBA" id="ARBA00004141"/>
    </source>
</evidence>
<dbReference type="RefSeq" id="WP_051651462.1">
    <property type="nucleotide sequence ID" value="NZ_FNDZ01000001.1"/>
</dbReference>
<keyword evidence="5 6" id="KW-0472">Membrane</keyword>
<evidence type="ECO:0000256" key="3">
    <source>
        <dbReference type="ARBA" id="ARBA00022692"/>
    </source>
</evidence>
<dbReference type="Gene3D" id="1.20.1730.10">
    <property type="entry name" value="Sodium/glucose cotransporter"/>
    <property type="match status" value="1"/>
</dbReference>
<dbReference type="PROSITE" id="PS50283">
    <property type="entry name" value="NA_SOLUT_SYMP_3"/>
    <property type="match status" value="1"/>
</dbReference>
<name>A0A1G8HPP1_9CLOT</name>
<feature type="transmembrane region" description="Helical" evidence="6">
    <location>
        <begin position="41"/>
        <end position="62"/>
    </location>
</feature>
<feature type="transmembrane region" description="Helical" evidence="6">
    <location>
        <begin position="228"/>
        <end position="251"/>
    </location>
</feature>
<feature type="transmembrane region" description="Helical" evidence="6">
    <location>
        <begin position="154"/>
        <end position="174"/>
    </location>
</feature>
<comment type="subcellular location">
    <subcellularLocation>
        <location evidence="1">Membrane</location>
        <topology evidence="1">Multi-pass membrane protein</topology>
    </subcellularLocation>
</comment>
<feature type="transmembrane region" description="Helical" evidence="6">
    <location>
        <begin position="323"/>
        <end position="347"/>
    </location>
</feature>
<feature type="transmembrane region" description="Helical" evidence="6">
    <location>
        <begin position="122"/>
        <end position="142"/>
    </location>
</feature>
<protein>
    <submittedName>
        <fullName evidence="7">Uncharacterized membrane protein YkvI</fullName>
    </submittedName>
</protein>
<dbReference type="GO" id="GO:0022857">
    <property type="term" value="F:transmembrane transporter activity"/>
    <property type="evidence" value="ECO:0007669"/>
    <property type="project" value="InterPro"/>
</dbReference>
<reference evidence="7 8" key="1">
    <citation type="submission" date="2016-10" db="EMBL/GenBank/DDBJ databases">
        <authorList>
            <person name="de Groot N.N."/>
        </authorList>
    </citation>
    <scope>NUCLEOTIDE SEQUENCE [LARGE SCALE GENOMIC DNA]</scope>
    <source>
        <strain evidence="7 8">CGMCC 1.5058</strain>
    </source>
</reference>